<reference evidence="2 3" key="1">
    <citation type="journal article" date="2023" name="Plants (Basel)">
        <title>Bridging the Gap: Combining Genomics and Transcriptomics Approaches to Understand Stylosanthes scabra, an Orphan Legume from the Brazilian Caatinga.</title>
        <authorList>
            <person name="Ferreira-Neto J.R.C."/>
            <person name="da Silva M.D."/>
            <person name="Binneck E."/>
            <person name="de Melo N.F."/>
            <person name="da Silva R.H."/>
            <person name="de Melo A.L.T.M."/>
            <person name="Pandolfi V."/>
            <person name="Bustamante F.O."/>
            <person name="Brasileiro-Vidal A.C."/>
            <person name="Benko-Iseppon A.M."/>
        </authorList>
    </citation>
    <scope>NUCLEOTIDE SEQUENCE [LARGE SCALE GENOMIC DNA]</scope>
    <source>
        <tissue evidence="2">Leaves</tissue>
    </source>
</reference>
<organism evidence="2 3">
    <name type="scientific">Stylosanthes scabra</name>
    <dbReference type="NCBI Taxonomy" id="79078"/>
    <lineage>
        <taxon>Eukaryota</taxon>
        <taxon>Viridiplantae</taxon>
        <taxon>Streptophyta</taxon>
        <taxon>Embryophyta</taxon>
        <taxon>Tracheophyta</taxon>
        <taxon>Spermatophyta</taxon>
        <taxon>Magnoliopsida</taxon>
        <taxon>eudicotyledons</taxon>
        <taxon>Gunneridae</taxon>
        <taxon>Pentapetalae</taxon>
        <taxon>rosids</taxon>
        <taxon>fabids</taxon>
        <taxon>Fabales</taxon>
        <taxon>Fabaceae</taxon>
        <taxon>Papilionoideae</taxon>
        <taxon>50 kb inversion clade</taxon>
        <taxon>dalbergioids sensu lato</taxon>
        <taxon>Dalbergieae</taxon>
        <taxon>Pterocarpus clade</taxon>
        <taxon>Stylosanthes</taxon>
    </lineage>
</organism>
<feature type="domain" description="Retrovirus-related Pol polyprotein from transposon TNT 1-94-like beta-barrel" evidence="1">
    <location>
        <begin position="71"/>
        <end position="147"/>
    </location>
</feature>
<dbReference type="InterPro" id="IPR054722">
    <property type="entry name" value="PolX-like_BBD"/>
</dbReference>
<feature type="non-terminal residue" evidence="2">
    <location>
        <position position="197"/>
    </location>
</feature>
<proteinExistence type="predicted"/>
<sequence length="197" mass="21138">PPRSDQYRHSTRTNISRTIPVTAAAANISTPTTSGSSLVSSSDIESFLKQLLSVSGNTSAALSTPPGNTKWYFDSDCFNYMSPMRESFSSISHITSAPPVHTADGSLMHVHHKGSVSTSSLHLPDTFFIPKLNFNLISVGQLVELGFDVNFSASGCHVQDSRTGRIIGTGCKVERLFELNNLHIPSVPNICAVSSPS</sequence>
<name>A0ABU6U1N5_9FABA</name>
<accession>A0ABU6U1N5</accession>
<gene>
    <name evidence="2" type="ORF">PIB30_108716</name>
</gene>
<evidence type="ECO:0000313" key="2">
    <source>
        <dbReference type="EMBL" id="MED6154091.1"/>
    </source>
</evidence>
<comment type="caution">
    <text evidence="2">The sequence shown here is derived from an EMBL/GenBank/DDBJ whole genome shotgun (WGS) entry which is preliminary data.</text>
</comment>
<feature type="non-terminal residue" evidence="2">
    <location>
        <position position="1"/>
    </location>
</feature>
<protein>
    <recommendedName>
        <fullName evidence="1">Retrovirus-related Pol polyprotein from transposon TNT 1-94-like beta-barrel domain-containing protein</fullName>
    </recommendedName>
</protein>
<dbReference type="Pfam" id="PF22936">
    <property type="entry name" value="Pol_BBD"/>
    <property type="match status" value="1"/>
</dbReference>
<keyword evidence="3" id="KW-1185">Reference proteome</keyword>
<evidence type="ECO:0000313" key="3">
    <source>
        <dbReference type="Proteomes" id="UP001341840"/>
    </source>
</evidence>
<dbReference type="EMBL" id="JASCZI010095805">
    <property type="protein sequence ID" value="MED6154091.1"/>
    <property type="molecule type" value="Genomic_DNA"/>
</dbReference>
<dbReference type="Proteomes" id="UP001341840">
    <property type="component" value="Unassembled WGS sequence"/>
</dbReference>
<evidence type="ECO:0000259" key="1">
    <source>
        <dbReference type="Pfam" id="PF22936"/>
    </source>
</evidence>